<dbReference type="Pfam" id="PF03607">
    <property type="entry name" value="DCX"/>
    <property type="match status" value="1"/>
</dbReference>
<feature type="region of interest" description="Disordered" evidence="1">
    <location>
        <begin position="300"/>
        <end position="376"/>
    </location>
</feature>
<accession>A0ABP1QR48</accession>
<reference evidence="3 4" key="1">
    <citation type="submission" date="2024-08" db="EMBL/GenBank/DDBJ databases">
        <authorList>
            <person name="Cucini C."/>
            <person name="Frati F."/>
        </authorList>
    </citation>
    <scope>NUCLEOTIDE SEQUENCE [LARGE SCALE GENOMIC DNA]</scope>
</reference>
<comment type="caution">
    <text evidence="3">The sequence shown here is derived from an EMBL/GenBank/DDBJ whole genome shotgun (WGS) entry which is preliminary data.</text>
</comment>
<feature type="compositionally biased region" description="Basic and acidic residues" evidence="1">
    <location>
        <begin position="265"/>
        <end position="280"/>
    </location>
</feature>
<organism evidence="3 4">
    <name type="scientific">Orchesella dallaii</name>
    <dbReference type="NCBI Taxonomy" id="48710"/>
    <lineage>
        <taxon>Eukaryota</taxon>
        <taxon>Metazoa</taxon>
        <taxon>Ecdysozoa</taxon>
        <taxon>Arthropoda</taxon>
        <taxon>Hexapoda</taxon>
        <taxon>Collembola</taxon>
        <taxon>Entomobryomorpha</taxon>
        <taxon>Entomobryoidea</taxon>
        <taxon>Orchesellidae</taxon>
        <taxon>Orchesellinae</taxon>
        <taxon>Orchesella</taxon>
    </lineage>
</organism>
<proteinExistence type="predicted"/>
<dbReference type="SUPFAM" id="SSF89837">
    <property type="entry name" value="Doublecortin (DC)"/>
    <property type="match status" value="1"/>
</dbReference>
<dbReference type="EMBL" id="CAXLJM020000045">
    <property type="protein sequence ID" value="CAL8110417.1"/>
    <property type="molecule type" value="Genomic_DNA"/>
</dbReference>
<dbReference type="CDD" id="cd01617">
    <property type="entry name" value="DCX"/>
    <property type="match status" value="1"/>
</dbReference>
<feature type="domain" description="Doublecortin" evidence="2">
    <location>
        <begin position="537"/>
        <end position="615"/>
    </location>
</feature>
<dbReference type="InterPro" id="IPR036572">
    <property type="entry name" value="Doublecortin_dom_sf"/>
</dbReference>
<evidence type="ECO:0000313" key="3">
    <source>
        <dbReference type="EMBL" id="CAL8110417.1"/>
    </source>
</evidence>
<dbReference type="SMART" id="SM00537">
    <property type="entry name" value="DCX"/>
    <property type="match status" value="1"/>
</dbReference>
<feature type="compositionally biased region" description="Polar residues" evidence="1">
    <location>
        <begin position="319"/>
        <end position="328"/>
    </location>
</feature>
<evidence type="ECO:0000256" key="1">
    <source>
        <dbReference type="SAM" id="MobiDB-lite"/>
    </source>
</evidence>
<dbReference type="PROSITE" id="PS50309">
    <property type="entry name" value="DC"/>
    <property type="match status" value="1"/>
</dbReference>
<feature type="compositionally biased region" description="Basic residues" evidence="1">
    <location>
        <begin position="339"/>
        <end position="348"/>
    </location>
</feature>
<feature type="compositionally biased region" description="Polar residues" evidence="1">
    <location>
        <begin position="349"/>
        <end position="376"/>
    </location>
</feature>
<sequence>MYTSYNREIQQVDPSNTKYTEYLKTLESTTELSESVEAKRADSFTRRGQQQALLPISDNEVKFSNIFSPHESNALKLQLLQKASSLPILDTDNARNGEVVGDDSVDAERLISTNNNGDRRRRSTASGVVHVSNNNAATRKTDSVANILYSTIRHGHEYDNPSADETLHTGSDSKVDYDPHEPLPAVDQIALRHELLNNIRAISRATYFEDLYTGKVRQNVGSPEAEILKVLGRPEGVTRGGAAPTIPSNDASLSRVDRWIKESSEASRALVTHDDKERSLTTKNKNSSLYHQSVWNEQEKSKNAGLHQGKPTARHHNGSETTEGSYTESDVETASAYMRRTKHHHKTKSQPTKSIPTNDPTTNPIKSFSKNTDSNPNIIETADKTEINPGLTPSTYQYLHSKYLNKYDTDLGSLGKRRPFSFGCNSPSDDLIPLSVSLPNVAQSHNPHRSNPVVAPNSYILHSVSRPEHLNYSTSSISTKPPPNRHMKRETINNSNNEQVRQLVQPSREPRGVMRGRAERKAPGIYTRLNMNQWVAKKVWFYINGDDHFPRFEYRFRHGKDIRDLDQLLDILTKRLPSLPTGARYIFTMDGYLINNLEELVNDQSYVVSSIRKFKAKTKKVPDTPAPVQQEYGTCGSCLTNYKSYNLADELVTMLVEAYPIRY</sequence>
<feature type="region of interest" description="Disordered" evidence="1">
    <location>
        <begin position="265"/>
        <end position="285"/>
    </location>
</feature>
<dbReference type="InterPro" id="IPR003533">
    <property type="entry name" value="Doublecortin_dom"/>
</dbReference>
<protein>
    <recommendedName>
        <fullName evidence="2">Doublecortin domain-containing protein</fullName>
    </recommendedName>
</protein>
<name>A0ABP1QR48_9HEXA</name>
<evidence type="ECO:0000259" key="2">
    <source>
        <dbReference type="PROSITE" id="PS50309"/>
    </source>
</evidence>
<gene>
    <name evidence="3" type="ORF">ODALV1_LOCUS14229</name>
</gene>
<dbReference type="Proteomes" id="UP001642540">
    <property type="component" value="Unassembled WGS sequence"/>
</dbReference>
<keyword evidence="4" id="KW-1185">Reference proteome</keyword>
<evidence type="ECO:0000313" key="4">
    <source>
        <dbReference type="Proteomes" id="UP001642540"/>
    </source>
</evidence>
<dbReference type="Gene3D" id="3.10.20.230">
    <property type="entry name" value="Doublecortin domain"/>
    <property type="match status" value="1"/>
</dbReference>